<evidence type="ECO:0000313" key="15">
    <source>
        <dbReference type="Proteomes" id="UP001060261"/>
    </source>
</evidence>
<name>A0ABY5YJM5_9DEIO</name>
<comment type="subcellular location">
    <subcellularLocation>
        <location evidence="1">Membrane</location>
        <topology evidence="1">Multi-pass membrane protein</topology>
    </subcellularLocation>
</comment>
<evidence type="ECO:0000256" key="10">
    <source>
        <dbReference type="ARBA" id="ARBA00023136"/>
    </source>
</evidence>
<dbReference type="PANTHER" id="PTHR31462">
    <property type="entry name" value="ENDOSOMAL/LYSOSOMAL POTASSIUM CHANNEL TMEM175"/>
    <property type="match status" value="1"/>
</dbReference>
<reference evidence="14" key="1">
    <citation type="submission" date="2022-09" db="EMBL/GenBank/DDBJ databases">
        <title>genome sequence of Deinococcus rubellus.</title>
        <authorList>
            <person name="Srinivasan S."/>
        </authorList>
    </citation>
    <scope>NUCLEOTIDE SEQUENCE</scope>
    <source>
        <strain evidence="14">Ant6</strain>
    </source>
</reference>
<feature type="transmembrane region" description="Helical" evidence="13">
    <location>
        <begin position="119"/>
        <end position="137"/>
    </location>
</feature>
<evidence type="ECO:0000256" key="3">
    <source>
        <dbReference type="ARBA" id="ARBA00022448"/>
    </source>
</evidence>
<dbReference type="Pfam" id="PF06736">
    <property type="entry name" value="TMEM175"/>
    <property type="match status" value="1"/>
</dbReference>
<keyword evidence="15" id="KW-1185">Reference proteome</keyword>
<evidence type="ECO:0000256" key="1">
    <source>
        <dbReference type="ARBA" id="ARBA00004141"/>
    </source>
</evidence>
<evidence type="ECO:0000256" key="11">
    <source>
        <dbReference type="ARBA" id="ARBA00023303"/>
    </source>
</evidence>
<accession>A0ABY5YJM5</accession>
<organism evidence="14 15">
    <name type="scientific">Deinococcus rubellus</name>
    <dbReference type="NCBI Taxonomy" id="1889240"/>
    <lineage>
        <taxon>Bacteria</taxon>
        <taxon>Thermotogati</taxon>
        <taxon>Deinococcota</taxon>
        <taxon>Deinococci</taxon>
        <taxon>Deinococcales</taxon>
        <taxon>Deinococcaceae</taxon>
        <taxon>Deinococcus</taxon>
    </lineage>
</organism>
<evidence type="ECO:0000256" key="7">
    <source>
        <dbReference type="ARBA" id="ARBA00022958"/>
    </source>
</evidence>
<evidence type="ECO:0000256" key="6">
    <source>
        <dbReference type="ARBA" id="ARBA00022826"/>
    </source>
</evidence>
<keyword evidence="8 13" id="KW-1133">Transmembrane helix</keyword>
<keyword evidence="5 13" id="KW-0812">Transmembrane</keyword>
<evidence type="ECO:0000313" key="14">
    <source>
        <dbReference type="EMBL" id="UWX64891.1"/>
    </source>
</evidence>
<dbReference type="InterPro" id="IPR010617">
    <property type="entry name" value="TMEM175-like"/>
</dbReference>
<keyword evidence="3" id="KW-0813">Transport</keyword>
<feature type="transmembrane region" description="Helical" evidence="13">
    <location>
        <begin position="86"/>
        <end position="107"/>
    </location>
</feature>
<dbReference type="RefSeq" id="WP_260561149.1">
    <property type="nucleotide sequence ID" value="NZ_BAABEC010000069.1"/>
</dbReference>
<comment type="catalytic activity">
    <reaction evidence="12">
        <text>K(+)(in) = K(+)(out)</text>
        <dbReference type="Rhea" id="RHEA:29463"/>
        <dbReference type="ChEBI" id="CHEBI:29103"/>
    </reaction>
</comment>
<keyword evidence="11" id="KW-0407">Ion channel</keyword>
<evidence type="ECO:0000256" key="13">
    <source>
        <dbReference type="SAM" id="Phobius"/>
    </source>
</evidence>
<dbReference type="Proteomes" id="UP001060261">
    <property type="component" value="Chromosome"/>
</dbReference>
<keyword evidence="7" id="KW-0630">Potassium</keyword>
<proteinExistence type="inferred from homology"/>
<dbReference type="EMBL" id="CP104213">
    <property type="protein sequence ID" value="UWX64891.1"/>
    <property type="molecule type" value="Genomic_DNA"/>
</dbReference>
<feature type="transmembrane region" description="Helical" evidence="13">
    <location>
        <begin position="158"/>
        <end position="191"/>
    </location>
</feature>
<feature type="transmembrane region" description="Helical" evidence="13">
    <location>
        <begin position="51"/>
        <end position="74"/>
    </location>
</feature>
<evidence type="ECO:0000256" key="4">
    <source>
        <dbReference type="ARBA" id="ARBA00022538"/>
    </source>
</evidence>
<keyword evidence="6" id="KW-0631">Potassium channel</keyword>
<evidence type="ECO:0000256" key="12">
    <source>
        <dbReference type="ARBA" id="ARBA00034430"/>
    </source>
</evidence>
<keyword evidence="9" id="KW-0406">Ion transport</keyword>
<keyword evidence="4" id="KW-0633">Potassium transport</keyword>
<comment type="similarity">
    <text evidence="2">Belongs to the TMEM175 family.</text>
</comment>
<evidence type="ECO:0000256" key="5">
    <source>
        <dbReference type="ARBA" id="ARBA00022692"/>
    </source>
</evidence>
<evidence type="ECO:0000256" key="9">
    <source>
        <dbReference type="ARBA" id="ARBA00023065"/>
    </source>
</evidence>
<evidence type="ECO:0000256" key="8">
    <source>
        <dbReference type="ARBA" id="ARBA00022989"/>
    </source>
</evidence>
<gene>
    <name evidence="14" type="ORF">N0D28_04310</name>
</gene>
<feature type="transmembrane region" description="Helical" evidence="13">
    <location>
        <begin position="12"/>
        <end position="31"/>
    </location>
</feature>
<evidence type="ECO:0000256" key="2">
    <source>
        <dbReference type="ARBA" id="ARBA00006920"/>
    </source>
</evidence>
<sequence>MMMFRGPNRLEAFSDGVFAIAITLLILEIKVPQVGGLGSGTALWRGLLHLWPSYLAYLLAFSTILISWIGHHMLIGQVKQVTQKLLIVNGFFLLTVSFLPFPTAVVAEYLRSESGSAAAAFYALANLLNSLAFFLLARTITAAHPDSLALLGRSQRDSFLGIFWCLACAVLALFSPLASLLLVAGLFVWWVRP</sequence>
<keyword evidence="10 13" id="KW-0472">Membrane</keyword>
<protein>
    <submittedName>
        <fullName evidence="14">TMEM175 family protein</fullName>
    </submittedName>
</protein>
<dbReference type="PANTHER" id="PTHR31462:SF5">
    <property type="entry name" value="ENDOSOMAL_LYSOSOMAL PROTON CHANNEL TMEM175"/>
    <property type="match status" value="1"/>
</dbReference>